<protein>
    <submittedName>
        <fullName evidence="1">Uncharacterized protein</fullName>
    </submittedName>
</protein>
<gene>
    <name evidence="1" type="ORF">METZ01_LOCUS292660</name>
</gene>
<accession>A0A382LTD0</accession>
<sequence length="132" mass="14812">MSIRPICCNYGCEKPVACITGRINDPAPRWRVSCGHCHNARGGRGSYAKGVTPFVTGICSNKDGHLGFTCWTDFDKMPKDYKGRTEIDHKDGNPNHNDVSNLDELCQSCHRYKGQLNGDHNGWKATSRKHYK</sequence>
<evidence type="ECO:0000313" key="1">
    <source>
        <dbReference type="EMBL" id="SVC39806.1"/>
    </source>
</evidence>
<name>A0A382LTD0_9ZZZZ</name>
<dbReference type="EMBL" id="UINC01089050">
    <property type="protein sequence ID" value="SVC39806.1"/>
    <property type="molecule type" value="Genomic_DNA"/>
</dbReference>
<dbReference type="AlphaFoldDB" id="A0A382LTD0"/>
<reference evidence="1" key="1">
    <citation type="submission" date="2018-05" db="EMBL/GenBank/DDBJ databases">
        <authorList>
            <person name="Lanie J.A."/>
            <person name="Ng W.-L."/>
            <person name="Kazmierczak K.M."/>
            <person name="Andrzejewski T.M."/>
            <person name="Davidsen T.M."/>
            <person name="Wayne K.J."/>
            <person name="Tettelin H."/>
            <person name="Glass J.I."/>
            <person name="Rusch D."/>
            <person name="Podicherti R."/>
            <person name="Tsui H.-C.T."/>
            <person name="Winkler M.E."/>
        </authorList>
    </citation>
    <scope>NUCLEOTIDE SEQUENCE</scope>
</reference>
<organism evidence="1">
    <name type="scientific">marine metagenome</name>
    <dbReference type="NCBI Taxonomy" id="408172"/>
    <lineage>
        <taxon>unclassified sequences</taxon>
        <taxon>metagenomes</taxon>
        <taxon>ecological metagenomes</taxon>
    </lineage>
</organism>
<proteinExistence type="predicted"/>